<comment type="similarity">
    <text evidence="2">Belongs to the class-I pyridoxal-phosphate-dependent aminotransferase family.</text>
</comment>
<dbReference type="SUPFAM" id="SSF53383">
    <property type="entry name" value="PLP-dependent transferases"/>
    <property type="match status" value="1"/>
</dbReference>
<dbReference type="Proteomes" id="UP000318126">
    <property type="component" value="Unassembled WGS sequence"/>
</dbReference>
<sequence length="384" mass="42298">MKSLTHSSKLPHLGTSIFTTMTGLANQYNAINLSQGFPEFDTPERLKQGLAKYCGQGFNQYAPSSGLAPLQAQIAALTGRTYGTDINPLDTVTVTSGSTEALFVAIQTITHPGDEIIIFDPAYDSYKPAIELAGGRAVHISMQAPDYAIDWLQVAAAITDRTRGIIINTPHNPSAKTLKQADFDELKALVSKHQLLLISDEVYEHIAFEGTPHISVLSDPELFSRAFVIASFGKTFHCTGWKMGYCIAPEVLTQEFRKIHQYVTFSSFTPAQLALTDMLAEESEHITALAPFYQHKRDVLVNALQASRFTILPSEGTYFLLLDYSDISPLDDMAFCEYLVKEVGVATIPLSVFYQTATNDKVIRLCFAKEDDTLLQAAQRLAAL</sequence>
<name>A0A553JKS9_SHEHA</name>
<evidence type="ECO:0000313" key="7">
    <source>
        <dbReference type="EMBL" id="TRY13063.1"/>
    </source>
</evidence>
<dbReference type="Pfam" id="PF00155">
    <property type="entry name" value="Aminotran_1_2"/>
    <property type="match status" value="1"/>
</dbReference>
<dbReference type="PANTHER" id="PTHR43807:SF20">
    <property type="entry name" value="FI04487P"/>
    <property type="match status" value="1"/>
</dbReference>
<dbReference type="InterPro" id="IPR015422">
    <property type="entry name" value="PyrdxlP-dep_Trfase_small"/>
</dbReference>
<keyword evidence="8" id="KW-1185">Reference proteome</keyword>
<keyword evidence="4 7" id="KW-0808">Transferase</keyword>
<dbReference type="AlphaFoldDB" id="A0A553JKS9"/>
<dbReference type="GO" id="GO:0016212">
    <property type="term" value="F:kynurenine-oxoglutarate transaminase activity"/>
    <property type="evidence" value="ECO:0007669"/>
    <property type="project" value="TreeGrafter"/>
</dbReference>
<evidence type="ECO:0000313" key="8">
    <source>
        <dbReference type="Proteomes" id="UP000318126"/>
    </source>
</evidence>
<dbReference type="InterPro" id="IPR015424">
    <property type="entry name" value="PyrdxlP-dep_Trfase"/>
</dbReference>
<keyword evidence="5" id="KW-0663">Pyridoxal phosphate</keyword>
<feature type="domain" description="Aminotransferase class I/classII large" evidence="6">
    <location>
        <begin position="30"/>
        <end position="381"/>
    </location>
</feature>
<comment type="caution">
    <text evidence="7">The sequence shown here is derived from an EMBL/GenBank/DDBJ whole genome shotgun (WGS) entry which is preliminary data.</text>
</comment>
<dbReference type="PANTHER" id="PTHR43807">
    <property type="entry name" value="FI04487P"/>
    <property type="match status" value="1"/>
</dbReference>
<evidence type="ECO:0000256" key="1">
    <source>
        <dbReference type="ARBA" id="ARBA00001933"/>
    </source>
</evidence>
<evidence type="ECO:0000256" key="4">
    <source>
        <dbReference type="ARBA" id="ARBA00022679"/>
    </source>
</evidence>
<dbReference type="InterPro" id="IPR015421">
    <property type="entry name" value="PyrdxlP-dep_Trfase_major"/>
</dbReference>
<organism evidence="7 8">
    <name type="scientific">Shewanella hanedai</name>
    <name type="common">Alteromonas hanedai</name>
    <dbReference type="NCBI Taxonomy" id="25"/>
    <lineage>
        <taxon>Bacteria</taxon>
        <taxon>Pseudomonadati</taxon>
        <taxon>Pseudomonadota</taxon>
        <taxon>Gammaproteobacteria</taxon>
        <taxon>Alteromonadales</taxon>
        <taxon>Shewanellaceae</taxon>
        <taxon>Shewanella</taxon>
    </lineage>
</organism>
<dbReference type="Gene3D" id="3.40.640.10">
    <property type="entry name" value="Type I PLP-dependent aspartate aminotransferase-like (Major domain)"/>
    <property type="match status" value="1"/>
</dbReference>
<dbReference type="GO" id="GO:0005737">
    <property type="term" value="C:cytoplasm"/>
    <property type="evidence" value="ECO:0007669"/>
    <property type="project" value="TreeGrafter"/>
</dbReference>
<dbReference type="InterPro" id="IPR051326">
    <property type="entry name" value="Kynurenine-oxoglutarate_AT"/>
</dbReference>
<evidence type="ECO:0000256" key="3">
    <source>
        <dbReference type="ARBA" id="ARBA00022576"/>
    </source>
</evidence>
<dbReference type="RefSeq" id="WP_144041470.1">
    <property type="nucleotide sequence ID" value="NZ_BMPL01000043.1"/>
</dbReference>
<reference evidence="8" key="1">
    <citation type="submission" date="2019-07" db="EMBL/GenBank/DDBJ databases">
        <title>Shewanella sp. YLB-08 draft genomic sequence.</title>
        <authorList>
            <person name="Yu L."/>
        </authorList>
    </citation>
    <scope>NUCLEOTIDE SEQUENCE [LARGE SCALE GENOMIC DNA]</scope>
    <source>
        <strain evidence="8">JCM 20706</strain>
    </source>
</reference>
<protein>
    <submittedName>
        <fullName evidence="7">Aminotransferase class I/II-fold pyridoxal phosphate-dependent enzyme</fullName>
    </submittedName>
</protein>
<accession>A0A553JKS9</accession>
<keyword evidence="3 7" id="KW-0032">Aminotransferase</keyword>
<dbReference type="OrthoDB" id="9803354at2"/>
<proteinExistence type="inferred from homology"/>
<evidence type="ECO:0000259" key="6">
    <source>
        <dbReference type="Pfam" id="PF00155"/>
    </source>
</evidence>
<dbReference type="Gene3D" id="3.90.1150.10">
    <property type="entry name" value="Aspartate Aminotransferase, domain 1"/>
    <property type="match status" value="1"/>
</dbReference>
<comment type="cofactor">
    <cofactor evidence="1">
        <name>pyridoxal 5'-phosphate</name>
        <dbReference type="ChEBI" id="CHEBI:597326"/>
    </cofactor>
</comment>
<dbReference type="InterPro" id="IPR004839">
    <property type="entry name" value="Aminotransferase_I/II_large"/>
</dbReference>
<evidence type="ECO:0000256" key="2">
    <source>
        <dbReference type="ARBA" id="ARBA00007441"/>
    </source>
</evidence>
<dbReference type="GO" id="GO:0030170">
    <property type="term" value="F:pyridoxal phosphate binding"/>
    <property type="evidence" value="ECO:0007669"/>
    <property type="project" value="InterPro"/>
</dbReference>
<dbReference type="EMBL" id="VKGK01000023">
    <property type="protein sequence ID" value="TRY13063.1"/>
    <property type="molecule type" value="Genomic_DNA"/>
</dbReference>
<dbReference type="CDD" id="cd00609">
    <property type="entry name" value="AAT_like"/>
    <property type="match status" value="1"/>
</dbReference>
<dbReference type="NCBIfam" id="NF006569">
    <property type="entry name" value="PRK09082.1"/>
    <property type="match status" value="1"/>
</dbReference>
<gene>
    <name evidence="7" type="ORF">FN961_17500</name>
</gene>
<evidence type="ECO:0000256" key="5">
    <source>
        <dbReference type="ARBA" id="ARBA00022898"/>
    </source>
</evidence>
<dbReference type="FunFam" id="3.40.640.10:FF:000033">
    <property type="entry name" value="Aspartate aminotransferase"/>
    <property type="match status" value="1"/>
</dbReference>